<evidence type="ECO:0000256" key="3">
    <source>
        <dbReference type="ARBA" id="ARBA00022452"/>
    </source>
</evidence>
<evidence type="ECO:0000259" key="13">
    <source>
        <dbReference type="Pfam" id="PF07715"/>
    </source>
</evidence>
<dbReference type="InterPro" id="IPR039426">
    <property type="entry name" value="TonB-dep_rcpt-like"/>
</dbReference>
<feature type="domain" description="TonB-dependent receptor-like beta-barrel" evidence="12">
    <location>
        <begin position="307"/>
        <end position="668"/>
    </location>
</feature>
<dbReference type="Pfam" id="PF00593">
    <property type="entry name" value="TonB_dep_Rec_b-barrel"/>
    <property type="match status" value="1"/>
</dbReference>
<keyword evidence="6 11" id="KW-0798">TonB box</keyword>
<proteinExistence type="inferred from homology"/>
<dbReference type="PANTHER" id="PTHR30069">
    <property type="entry name" value="TONB-DEPENDENT OUTER MEMBRANE RECEPTOR"/>
    <property type="match status" value="1"/>
</dbReference>
<accession>A0A842IRZ3</accession>
<evidence type="ECO:0000256" key="7">
    <source>
        <dbReference type="ARBA" id="ARBA00023136"/>
    </source>
</evidence>
<keyword evidence="4 10" id="KW-0812">Transmembrane</keyword>
<evidence type="ECO:0000256" key="10">
    <source>
        <dbReference type="PROSITE-ProRule" id="PRU01360"/>
    </source>
</evidence>
<dbReference type="SUPFAM" id="SSF49464">
    <property type="entry name" value="Carboxypeptidase regulatory domain-like"/>
    <property type="match status" value="1"/>
</dbReference>
<dbReference type="Gene3D" id="2.40.170.20">
    <property type="entry name" value="TonB-dependent receptor, beta-barrel domain"/>
    <property type="match status" value="1"/>
</dbReference>
<comment type="similarity">
    <text evidence="10 11">Belongs to the TonB-dependent receptor family.</text>
</comment>
<keyword evidence="15" id="KW-1185">Reference proteome</keyword>
<dbReference type="PROSITE" id="PS52016">
    <property type="entry name" value="TONB_DEPENDENT_REC_3"/>
    <property type="match status" value="1"/>
</dbReference>
<dbReference type="GO" id="GO:0044718">
    <property type="term" value="P:siderophore transmembrane transport"/>
    <property type="evidence" value="ECO:0007669"/>
    <property type="project" value="TreeGrafter"/>
</dbReference>
<evidence type="ECO:0000313" key="15">
    <source>
        <dbReference type="Proteomes" id="UP000533900"/>
    </source>
</evidence>
<evidence type="ECO:0000259" key="12">
    <source>
        <dbReference type="Pfam" id="PF00593"/>
    </source>
</evidence>
<dbReference type="InterPro" id="IPR012910">
    <property type="entry name" value="Plug_dom"/>
</dbReference>
<sequence length="722" mass="81139">MKHLTLILSLIFINLSYSQTTISGKVFDNKNQPIVGANVYLDGTYDGATTNEAGEFLFTTEEEGTQTLIISFLSYETKTIVEDVSKLANLLVKLREDVESLDAVVLSAGTFEANSNSKVSVLKPLDVVTTASALGDFVGALQTLPGTSNNVEDGRLFIRGGGAEETQIFIDGIRVFTPYSPTPNNVPTRGRYSPFLFDGITLSTGGYSAEYGQALSGVVLLNSIDEPDQEKTDIGLMTVGASLGNTQKWEKSSLSFSTSYINLGPYFEIFNNRNEWEKPFQAAQGETVFRQRLNNGMLKFYAAFDVTALDVTQDDINFEDGVDFKLNNNNFYLNASYKGIFGNGWTINTGLSYTYAKNEIGIITSDIEDSENSAHIKLKLKKRFNSRFKLSFGVEQFLTDFDENFKDNGIDITYGFKNNITAGFAEADLIFSKDLALKVGLRADHSSIFNQTDIAPRAALAYKTSENGQVSLAYGNFFQNPSSAILKFEQDLRAEQTSQYILNYQYSKNGRILIAEAYRKDYDNLVKFDSNFTNFNNVPTFNNSFNSNGDGYALGVDLFWRDNTSFKNLDYWVSYSYLDTERNFRNFETSAQPNFATNHNFSLVGKYWVESLKSQIGFDYTFSSGRPYNNPNSNDFLAERTKPFNSISLNWAYLIDQQKILYLSVNNVLGFNNINGYQYANTPDMNGQFNRRALRPATDQFFFVGFFWTISEDGKDNQLDNL</sequence>
<dbReference type="InterPro" id="IPR037066">
    <property type="entry name" value="Plug_dom_sf"/>
</dbReference>
<dbReference type="GO" id="GO:0009279">
    <property type="term" value="C:cell outer membrane"/>
    <property type="evidence" value="ECO:0007669"/>
    <property type="project" value="UniProtKB-SubCell"/>
</dbReference>
<evidence type="ECO:0000256" key="8">
    <source>
        <dbReference type="ARBA" id="ARBA00023170"/>
    </source>
</evidence>
<keyword evidence="2 10" id="KW-0813">Transport</keyword>
<evidence type="ECO:0000256" key="11">
    <source>
        <dbReference type="RuleBase" id="RU003357"/>
    </source>
</evidence>
<dbReference type="RefSeq" id="WP_185789513.1">
    <property type="nucleotide sequence ID" value="NZ_JACLCP010000003.1"/>
</dbReference>
<evidence type="ECO:0000313" key="14">
    <source>
        <dbReference type="EMBL" id="MBC2845800.1"/>
    </source>
</evidence>
<keyword evidence="5" id="KW-0732">Signal</keyword>
<dbReference type="SUPFAM" id="SSF56935">
    <property type="entry name" value="Porins"/>
    <property type="match status" value="1"/>
</dbReference>
<dbReference type="InterPro" id="IPR036942">
    <property type="entry name" value="Beta-barrel_TonB_sf"/>
</dbReference>
<dbReference type="Gene3D" id="2.60.40.1120">
    <property type="entry name" value="Carboxypeptidase-like, regulatory domain"/>
    <property type="match status" value="1"/>
</dbReference>
<gene>
    <name evidence="14" type="ORF">H7F21_11905</name>
</gene>
<comment type="subcellular location">
    <subcellularLocation>
        <location evidence="1 10">Cell outer membrane</location>
        <topology evidence="1 10">Multi-pass membrane protein</topology>
    </subcellularLocation>
</comment>
<dbReference type="Proteomes" id="UP000533900">
    <property type="component" value="Unassembled WGS sequence"/>
</dbReference>
<keyword evidence="8 14" id="KW-0675">Receptor</keyword>
<evidence type="ECO:0000256" key="9">
    <source>
        <dbReference type="ARBA" id="ARBA00023237"/>
    </source>
</evidence>
<organism evidence="14 15">
    <name type="scientific">Winogradskyella flava</name>
    <dbReference type="NCBI Taxonomy" id="1884876"/>
    <lineage>
        <taxon>Bacteria</taxon>
        <taxon>Pseudomonadati</taxon>
        <taxon>Bacteroidota</taxon>
        <taxon>Flavobacteriia</taxon>
        <taxon>Flavobacteriales</taxon>
        <taxon>Flavobacteriaceae</taxon>
        <taxon>Winogradskyella</taxon>
    </lineage>
</organism>
<dbReference type="AlphaFoldDB" id="A0A842IRZ3"/>
<reference evidence="14" key="1">
    <citation type="submission" date="2020-08" db="EMBL/GenBank/DDBJ databases">
        <title>Winogradskyella ouciana sp. nov., isolated from the hadal seawater of the Mariana Trench.</title>
        <authorList>
            <person name="He X."/>
        </authorList>
    </citation>
    <scope>NUCLEOTIDE SEQUENCE [LARGE SCALE GENOMIC DNA]</scope>
    <source>
        <strain evidence="14">KCTC 52348</strain>
    </source>
</reference>
<keyword evidence="3 10" id="KW-1134">Transmembrane beta strand</keyword>
<name>A0A842IRZ3_9FLAO</name>
<feature type="domain" description="TonB-dependent receptor plug" evidence="13">
    <location>
        <begin position="134"/>
        <end position="218"/>
    </location>
</feature>
<evidence type="ECO:0000256" key="4">
    <source>
        <dbReference type="ARBA" id="ARBA00022692"/>
    </source>
</evidence>
<evidence type="ECO:0000256" key="1">
    <source>
        <dbReference type="ARBA" id="ARBA00004571"/>
    </source>
</evidence>
<evidence type="ECO:0000256" key="2">
    <source>
        <dbReference type="ARBA" id="ARBA00022448"/>
    </source>
</evidence>
<dbReference type="EMBL" id="JACLCP010000003">
    <property type="protein sequence ID" value="MBC2845800.1"/>
    <property type="molecule type" value="Genomic_DNA"/>
</dbReference>
<keyword evidence="9 10" id="KW-0998">Cell outer membrane</keyword>
<dbReference type="Pfam" id="PF13715">
    <property type="entry name" value="CarbopepD_reg_2"/>
    <property type="match status" value="1"/>
</dbReference>
<dbReference type="GO" id="GO:0015344">
    <property type="term" value="F:siderophore uptake transmembrane transporter activity"/>
    <property type="evidence" value="ECO:0007669"/>
    <property type="project" value="TreeGrafter"/>
</dbReference>
<protein>
    <submittedName>
        <fullName evidence="14">TonB-dependent receptor</fullName>
    </submittedName>
</protein>
<dbReference type="Gene3D" id="2.170.130.10">
    <property type="entry name" value="TonB-dependent receptor, plug domain"/>
    <property type="match status" value="1"/>
</dbReference>
<comment type="caution">
    <text evidence="14">The sequence shown here is derived from an EMBL/GenBank/DDBJ whole genome shotgun (WGS) entry which is preliminary data.</text>
</comment>
<dbReference type="InterPro" id="IPR000531">
    <property type="entry name" value="Beta-barrel_TonB"/>
</dbReference>
<keyword evidence="7 10" id="KW-0472">Membrane</keyword>
<evidence type="ECO:0000256" key="6">
    <source>
        <dbReference type="ARBA" id="ARBA00023077"/>
    </source>
</evidence>
<evidence type="ECO:0000256" key="5">
    <source>
        <dbReference type="ARBA" id="ARBA00022729"/>
    </source>
</evidence>
<dbReference type="InterPro" id="IPR008969">
    <property type="entry name" value="CarboxyPept-like_regulatory"/>
</dbReference>
<dbReference type="PANTHER" id="PTHR30069:SF29">
    <property type="entry name" value="HEMOGLOBIN AND HEMOGLOBIN-HAPTOGLOBIN-BINDING PROTEIN 1-RELATED"/>
    <property type="match status" value="1"/>
</dbReference>
<dbReference type="Pfam" id="PF07715">
    <property type="entry name" value="Plug"/>
    <property type="match status" value="1"/>
</dbReference>